<protein>
    <submittedName>
        <fullName evidence="2">Uncharacterized protein</fullName>
    </submittedName>
</protein>
<dbReference type="AlphaFoldDB" id="A0AAE0WGN1"/>
<evidence type="ECO:0000313" key="3">
    <source>
        <dbReference type="Proteomes" id="UP001274830"/>
    </source>
</evidence>
<sequence length="121" mass="13403">MVGDMDSMKVGKARVTSYEDLQKARMDKAVKEAEKEARKSRNVTSNVEDSGVKPTVKAAEANPMQCIETEQLAAQGHASKDEKINSSHYGRRNSTETQMLGGATYHIVKHKFSRLLSTAFK</sequence>
<gene>
    <name evidence="2" type="ORF">LTR78_010886</name>
</gene>
<accession>A0AAE0WGN1</accession>
<comment type="caution">
    <text evidence="2">The sequence shown here is derived from an EMBL/GenBank/DDBJ whole genome shotgun (WGS) entry which is preliminary data.</text>
</comment>
<evidence type="ECO:0000313" key="2">
    <source>
        <dbReference type="EMBL" id="KAK3669232.1"/>
    </source>
</evidence>
<keyword evidence="3" id="KW-1185">Reference proteome</keyword>
<dbReference type="Proteomes" id="UP001274830">
    <property type="component" value="Unassembled WGS sequence"/>
</dbReference>
<feature type="region of interest" description="Disordered" evidence="1">
    <location>
        <begin position="1"/>
        <end position="97"/>
    </location>
</feature>
<organism evidence="2 3">
    <name type="scientific">Recurvomyces mirabilis</name>
    <dbReference type="NCBI Taxonomy" id="574656"/>
    <lineage>
        <taxon>Eukaryota</taxon>
        <taxon>Fungi</taxon>
        <taxon>Dikarya</taxon>
        <taxon>Ascomycota</taxon>
        <taxon>Pezizomycotina</taxon>
        <taxon>Dothideomycetes</taxon>
        <taxon>Dothideomycetidae</taxon>
        <taxon>Mycosphaerellales</taxon>
        <taxon>Teratosphaeriaceae</taxon>
        <taxon>Recurvomyces</taxon>
    </lineage>
</organism>
<reference evidence="2" key="1">
    <citation type="submission" date="2023-07" db="EMBL/GenBank/DDBJ databases">
        <title>Black Yeasts Isolated from many extreme environments.</title>
        <authorList>
            <person name="Coleine C."/>
            <person name="Stajich J.E."/>
            <person name="Selbmann L."/>
        </authorList>
    </citation>
    <scope>NUCLEOTIDE SEQUENCE</scope>
    <source>
        <strain evidence="2">CCFEE 5485</strain>
    </source>
</reference>
<feature type="compositionally biased region" description="Basic and acidic residues" evidence="1">
    <location>
        <begin position="20"/>
        <end position="39"/>
    </location>
</feature>
<name>A0AAE0WGN1_9PEZI</name>
<dbReference type="EMBL" id="JAUTXT010000096">
    <property type="protein sequence ID" value="KAK3669232.1"/>
    <property type="molecule type" value="Genomic_DNA"/>
</dbReference>
<proteinExistence type="predicted"/>
<evidence type="ECO:0000256" key="1">
    <source>
        <dbReference type="SAM" id="MobiDB-lite"/>
    </source>
</evidence>